<keyword evidence="3" id="KW-0378">Hydrolase</keyword>
<dbReference type="SUPFAM" id="SSF54001">
    <property type="entry name" value="Cysteine proteinases"/>
    <property type="match status" value="1"/>
</dbReference>
<feature type="region of interest" description="Disordered" evidence="5">
    <location>
        <begin position="1"/>
        <end position="135"/>
    </location>
</feature>
<dbReference type="InterPro" id="IPR000064">
    <property type="entry name" value="NLP_P60_dom"/>
</dbReference>
<dbReference type="InterPro" id="IPR038765">
    <property type="entry name" value="Papain-like_cys_pep_sf"/>
</dbReference>
<evidence type="ECO:0000259" key="6">
    <source>
        <dbReference type="PROSITE" id="PS51935"/>
    </source>
</evidence>
<gene>
    <name evidence="7" type="ORF">AB0H72_32325</name>
</gene>
<keyword evidence="2" id="KW-0645">Protease</keyword>
<dbReference type="InterPro" id="IPR051202">
    <property type="entry name" value="Peptidase_C40"/>
</dbReference>
<comment type="similarity">
    <text evidence="1">Belongs to the peptidase C40 family.</text>
</comment>
<feature type="compositionally biased region" description="Pro residues" evidence="5">
    <location>
        <begin position="80"/>
        <end position="93"/>
    </location>
</feature>
<sequence>MTSAEIGPYPIEIDLVGEERDGGDAQPGDPGKPGERRTWGGGKNGSVPGAPAPPPASPPPNVTAPPAAGSAPPASAPAVAPAPGPAVSPPPVTAPAAPAPSSATSTAQAPPQVAAPAPAPPPARDEDRPEPEPLVDPETVAQMAPMAMMAGAALLPMIGSALSGLLGGGSGGGAAPAAAGGGAAMDPESQQAMNALKALESVYGEGEPTDPGMKKLRDKAADSDAGSGDGPQMVKAKRLFQANRATAFNNLDKQFVNYLNTLGTSNKVDQNAVRRLLKMTNDALAELGPMAYTKEGQQKVRQILTAALQTAHKIVSGGTANNGDTASAINQLTNQYLYNIIGKPLPGGVKFSAAAASVQGGSERAQFAVKTALAQIGDPYVWGAEGPNSFDCSGLTQYAAARAGVNIPRVANDQYRQLPAVNPRDIQPGDLIFPSTSMKNGQMGHVMMYIGNGQVVHAPRTGENVKITSLPGSYEARRFA</sequence>
<evidence type="ECO:0000256" key="5">
    <source>
        <dbReference type="SAM" id="MobiDB-lite"/>
    </source>
</evidence>
<evidence type="ECO:0000256" key="3">
    <source>
        <dbReference type="ARBA" id="ARBA00022801"/>
    </source>
</evidence>
<evidence type="ECO:0000256" key="2">
    <source>
        <dbReference type="ARBA" id="ARBA00022670"/>
    </source>
</evidence>
<evidence type="ECO:0000313" key="7">
    <source>
        <dbReference type="EMBL" id="MEV0367381.1"/>
    </source>
</evidence>
<feature type="compositionally biased region" description="Low complexity" evidence="5">
    <location>
        <begin position="94"/>
        <end position="116"/>
    </location>
</feature>
<dbReference type="Pfam" id="PF10774">
    <property type="entry name" value="DUF4226"/>
    <property type="match status" value="1"/>
</dbReference>
<dbReference type="InterPro" id="IPR019710">
    <property type="entry name" value="DUF4226"/>
</dbReference>
<proteinExistence type="inferred from homology"/>
<dbReference type="EMBL" id="JBFAIH010000029">
    <property type="protein sequence ID" value="MEV0367381.1"/>
    <property type="molecule type" value="Genomic_DNA"/>
</dbReference>
<comment type="caution">
    <text evidence="7">The sequence shown here is derived from an EMBL/GenBank/DDBJ whole genome shotgun (WGS) entry which is preliminary data.</text>
</comment>
<dbReference type="RefSeq" id="WP_357986827.1">
    <property type="nucleotide sequence ID" value="NZ_JBFAIH010000029.1"/>
</dbReference>
<evidence type="ECO:0000313" key="8">
    <source>
        <dbReference type="Proteomes" id="UP001551658"/>
    </source>
</evidence>
<dbReference type="PROSITE" id="PS51935">
    <property type="entry name" value="NLPC_P60"/>
    <property type="match status" value="1"/>
</dbReference>
<name>A0ABV3FI85_9NOCA</name>
<evidence type="ECO:0000256" key="4">
    <source>
        <dbReference type="ARBA" id="ARBA00022807"/>
    </source>
</evidence>
<reference evidence="7 8" key="1">
    <citation type="submission" date="2024-06" db="EMBL/GenBank/DDBJ databases">
        <title>The Natural Products Discovery Center: Release of the First 8490 Sequenced Strains for Exploring Actinobacteria Biosynthetic Diversity.</title>
        <authorList>
            <person name="Kalkreuter E."/>
            <person name="Kautsar S.A."/>
            <person name="Yang D."/>
            <person name="Bader C.D."/>
            <person name="Teijaro C.N."/>
            <person name="Fluegel L."/>
            <person name="Davis C.M."/>
            <person name="Simpson J.R."/>
            <person name="Lauterbach L."/>
            <person name="Steele A.D."/>
            <person name="Gui C."/>
            <person name="Meng S."/>
            <person name="Li G."/>
            <person name="Viehrig K."/>
            <person name="Ye F."/>
            <person name="Su P."/>
            <person name="Kiefer A.F."/>
            <person name="Nichols A."/>
            <person name="Cepeda A.J."/>
            <person name="Yan W."/>
            <person name="Fan B."/>
            <person name="Jiang Y."/>
            <person name="Adhikari A."/>
            <person name="Zheng C.-J."/>
            <person name="Schuster L."/>
            <person name="Cowan T.M."/>
            <person name="Smanski M.J."/>
            <person name="Chevrette M.G."/>
            <person name="De Carvalho L.P.S."/>
            <person name="Shen B."/>
        </authorList>
    </citation>
    <scope>NUCLEOTIDE SEQUENCE [LARGE SCALE GENOMIC DNA]</scope>
    <source>
        <strain evidence="7 8">NPDC050671</strain>
    </source>
</reference>
<dbReference type="Gene3D" id="3.90.1720.10">
    <property type="entry name" value="endopeptidase domain like (from Nostoc punctiforme)"/>
    <property type="match status" value="1"/>
</dbReference>
<keyword evidence="8" id="KW-1185">Reference proteome</keyword>
<keyword evidence="4" id="KW-0788">Thiol protease</keyword>
<dbReference type="PANTHER" id="PTHR47053:SF1">
    <property type="entry name" value="MUREIN DD-ENDOPEPTIDASE MEPH-RELATED"/>
    <property type="match status" value="1"/>
</dbReference>
<evidence type="ECO:0000256" key="1">
    <source>
        <dbReference type="ARBA" id="ARBA00007074"/>
    </source>
</evidence>
<feature type="compositionally biased region" description="Pro residues" evidence="5">
    <location>
        <begin position="50"/>
        <end position="63"/>
    </location>
</feature>
<organism evidence="7 8">
    <name type="scientific">Nocardia fusca</name>
    <dbReference type="NCBI Taxonomy" id="941183"/>
    <lineage>
        <taxon>Bacteria</taxon>
        <taxon>Bacillati</taxon>
        <taxon>Actinomycetota</taxon>
        <taxon>Actinomycetes</taxon>
        <taxon>Mycobacteriales</taxon>
        <taxon>Nocardiaceae</taxon>
        <taxon>Nocardia</taxon>
    </lineage>
</organism>
<dbReference type="Proteomes" id="UP001551658">
    <property type="component" value="Unassembled WGS sequence"/>
</dbReference>
<feature type="domain" description="NlpC/P60" evidence="6">
    <location>
        <begin position="362"/>
        <end position="480"/>
    </location>
</feature>
<accession>A0ABV3FI85</accession>
<dbReference type="Pfam" id="PF00877">
    <property type="entry name" value="NLPC_P60"/>
    <property type="match status" value="1"/>
</dbReference>
<feature type="region of interest" description="Disordered" evidence="5">
    <location>
        <begin position="203"/>
        <end position="232"/>
    </location>
</feature>
<dbReference type="PANTHER" id="PTHR47053">
    <property type="entry name" value="MUREIN DD-ENDOPEPTIDASE MEPH-RELATED"/>
    <property type="match status" value="1"/>
</dbReference>
<feature type="compositionally biased region" description="Low complexity" evidence="5">
    <location>
        <begin position="64"/>
        <end position="79"/>
    </location>
</feature>
<protein>
    <submittedName>
        <fullName evidence="7">NlpC/P60 family protein</fullName>
    </submittedName>
</protein>
<feature type="compositionally biased region" description="Basic and acidic residues" evidence="5">
    <location>
        <begin position="212"/>
        <end position="222"/>
    </location>
</feature>